<dbReference type="CDD" id="cd09019">
    <property type="entry name" value="galactose_mutarotase_like"/>
    <property type="match status" value="1"/>
</dbReference>
<dbReference type="SUPFAM" id="SSF74650">
    <property type="entry name" value="Galactose mutarotase-like"/>
    <property type="match status" value="1"/>
</dbReference>
<dbReference type="InterPro" id="IPR014718">
    <property type="entry name" value="GH-type_carb-bd"/>
</dbReference>
<dbReference type="Gene3D" id="2.70.98.10">
    <property type="match status" value="1"/>
</dbReference>
<evidence type="ECO:0000313" key="10">
    <source>
        <dbReference type="Proteomes" id="UP000295131"/>
    </source>
</evidence>
<dbReference type="GO" id="GO:0033499">
    <property type="term" value="P:galactose catabolic process via UDP-galactose, Leloir pathway"/>
    <property type="evidence" value="ECO:0007669"/>
    <property type="project" value="TreeGrafter"/>
</dbReference>
<dbReference type="Pfam" id="PF01263">
    <property type="entry name" value="Aldose_epim"/>
    <property type="match status" value="1"/>
</dbReference>
<feature type="active site" description="Proton acceptor" evidence="6">
    <location>
        <position position="302"/>
    </location>
</feature>
<feature type="active site" description="Proton donor" evidence="6">
    <location>
        <position position="176"/>
    </location>
</feature>
<evidence type="ECO:0000256" key="7">
    <source>
        <dbReference type="PIRSR" id="PIRSR005096-2"/>
    </source>
</evidence>
<evidence type="ECO:0000256" key="6">
    <source>
        <dbReference type="PIRSR" id="PIRSR005096-1"/>
    </source>
</evidence>
<reference evidence="9 10" key="1">
    <citation type="journal article" date="2013" name="Int. J. Syst. Evol. Microbiol.">
        <title>Hoeflea suaedae sp. nov., an endophytic bacterium isolated from the root of the halophyte Suaeda maritima.</title>
        <authorList>
            <person name="Chung E.J."/>
            <person name="Park J.A."/>
            <person name="Pramanik P."/>
            <person name="Bibi F."/>
            <person name="Jeon C.O."/>
            <person name="Chung Y.R."/>
        </authorList>
    </citation>
    <scope>NUCLEOTIDE SEQUENCE [LARGE SCALE GENOMIC DNA]</scope>
    <source>
        <strain evidence="9 10">YC6898</strain>
    </source>
</reference>
<dbReference type="AlphaFoldDB" id="A0A4R5PLE1"/>
<evidence type="ECO:0000256" key="3">
    <source>
        <dbReference type="ARBA" id="ARBA00023235"/>
    </source>
</evidence>
<dbReference type="UniPathway" id="UPA00242"/>
<dbReference type="PIRSF" id="PIRSF005096">
    <property type="entry name" value="GALM"/>
    <property type="match status" value="1"/>
</dbReference>
<comment type="catalytic activity">
    <reaction evidence="5">
        <text>alpha-D-glucose = beta-D-glucose</text>
        <dbReference type="Rhea" id="RHEA:10264"/>
        <dbReference type="ChEBI" id="CHEBI:15903"/>
        <dbReference type="ChEBI" id="CHEBI:17925"/>
        <dbReference type="EC" id="5.1.3.3"/>
    </reaction>
</comment>
<dbReference type="GO" id="GO:0030246">
    <property type="term" value="F:carbohydrate binding"/>
    <property type="evidence" value="ECO:0007669"/>
    <property type="project" value="InterPro"/>
</dbReference>
<dbReference type="OrthoDB" id="9779408at2"/>
<dbReference type="PANTHER" id="PTHR10091:SF49">
    <property type="entry name" value="ALDOSE 1-EPIMERASE"/>
    <property type="match status" value="1"/>
</dbReference>
<proteinExistence type="inferred from homology"/>
<evidence type="ECO:0000313" key="9">
    <source>
        <dbReference type="EMBL" id="TDH37638.1"/>
    </source>
</evidence>
<evidence type="ECO:0000256" key="8">
    <source>
        <dbReference type="PIRSR" id="PIRSR005096-3"/>
    </source>
</evidence>
<keyword evidence="3 5" id="KW-0413">Isomerase</keyword>
<name>A0A4R5PLE1_9HYPH</name>
<sequence length="341" mass="36825">MSDAGDVEIFGHAQDGTPVGKVTIAAGGAEATLISWGASLQDFRISGIDHPLVLGSPALEPYFDDMRYYGAIAGRVANRIANGTAELDGTTCRFDRNENGTTTLHGGSDGSSNLVWTIADHGASHCRFTLQMADGLAGFPGKLDVAVTYSLSDGGTLRIEIEARTDAPTFCNFAHHSYWNLDGTANLENHRLMVHADRYLAVDERLIPTGSPRPVDGTRFDLREPQPVIQPGTEAVDHNFCCFDAPSRELRKLAVLSTPDLSLHVASTEPGFQVYDGARMNTAPVPGLTGEPYGPYAGIALEPQRWPDAPNRPDYPTVVLRPGETYRQVSEFRIARNAQGS</sequence>
<evidence type="ECO:0000256" key="5">
    <source>
        <dbReference type="PIRNR" id="PIRNR005096"/>
    </source>
</evidence>
<evidence type="ECO:0000256" key="4">
    <source>
        <dbReference type="ARBA" id="ARBA00023277"/>
    </source>
</evidence>
<comment type="caution">
    <text evidence="9">The sequence shown here is derived from an EMBL/GenBank/DDBJ whole genome shotgun (WGS) entry which is preliminary data.</text>
</comment>
<feature type="binding site" evidence="8">
    <location>
        <begin position="176"/>
        <end position="178"/>
    </location>
    <ligand>
        <name>beta-D-galactose</name>
        <dbReference type="ChEBI" id="CHEBI:27667"/>
    </ligand>
</feature>
<dbReference type="InterPro" id="IPR008183">
    <property type="entry name" value="Aldose_1/G6P_1-epimerase"/>
</dbReference>
<keyword evidence="10" id="KW-1185">Reference proteome</keyword>
<dbReference type="EMBL" id="SMSI01000001">
    <property type="protein sequence ID" value="TDH37638.1"/>
    <property type="molecule type" value="Genomic_DNA"/>
</dbReference>
<evidence type="ECO:0000256" key="2">
    <source>
        <dbReference type="ARBA" id="ARBA00006206"/>
    </source>
</evidence>
<comment type="pathway">
    <text evidence="1 5">Carbohydrate metabolism; hexose metabolism.</text>
</comment>
<gene>
    <name evidence="9" type="ORF">E2A64_00365</name>
</gene>
<dbReference type="PANTHER" id="PTHR10091">
    <property type="entry name" value="ALDOSE-1-EPIMERASE"/>
    <property type="match status" value="1"/>
</dbReference>
<accession>A0A4R5PLE1</accession>
<comment type="similarity">
    <text evidence="2 5">Belongs to the aldose epimerase family.</text>
</comment>
<keyword evidence="4 5" id="KW-0119">Carbohydrate metabolism</keyword>
<dbReference type="GO" id="GO:0004034">
    <property type="term" value="F:aldose 1-epimerase activity"/>
    <property type="evidence" value="ECO:0007669"/>
    <property type="project" value="UniProtKB-EC"/>
</dbReference>
<protein>
    <recommendedName>
        <fullName evidence="5">Aldose 1-epimerase</fullName>
        <ecNumber evidence="5">5.1.3.3</ecNumber>
    </recommendedName>
</protein>
<dbReference type="RefSeq" id="WP_133282476.1">
    <property type="nucleotide sequence ID" value="NZ_SMSI01000001.1"/>
</dbReference>
<dbReference type="InterPro" id="IPR011013">
    <property type="entry name" value="Gal_mutarotase_sf_dom"/>
</dbReference>
<feature type="binding site" evidence="8">
    <location>
        <begin position="78"/>
        <end position="79"/>
    </location>
    <ligand>
        <name>beta-D-galactose</name>
        <dbReference type="ChEBI" id="CHEBI:27667"/>
    </ligand>
</feature>
<organism evidence="9 10">
    <name type="scientific">Pseudohoeflea suaedae</name>
    <dbReference type="NCBI Taxonomy" id="877384"/>
    <lineage>
        <taxon>Bacteria</taxon>
        <taxon>Pseudomonadati</taxon>
        <taxon>Pseudomonadota</taxon>
        <taxon>Alphaproteobacteria</taxon>
        <taxon>Hyphomicrobiales</taxon>
        <taxon>Rhizobiaceae</taxon>
        <taxon>Pseudohoeflea</taxon>
    </lineage>
</organism>
<dbReference type="EC" id="5.1.3.3" evidence="5"/>
<dbReference type="InterPro" id="IPR015443">
    <property type="entry name" value="Aldose_1-epimerase"/>
</dbReference>
<dbReference type="Proteomes" id="UP000295131">
    <property type="component" value="Unassembled WGS sequence"/>
</dbReference>
<evidence type="ECO:0000256" key="1">
    <source>
        <dbReference type="ARBA" id="ARBA00005028"/>
    </source>
</evidence>
<feature type="binding site" evidence="7">
    <location>
        <position position="237"/>
    </location>
    <ligand>
        <name>beta-D-galactose</name>
        <dbReference type="ChEBI" id="CHEBI:27667"/>
    </ligand>
</feature>
<dbReference type="InterPro" id="IPR047215">
    <property type="entry name" value="Galactose_mutarotase-like"/>
</dbReference>
<dbReference type="GO" id="GO:0006006">
    <property type="term" value="P:glucose metabolic process"/>
    <property type="evidence" value="ECO:0007669"/>
    <property type="project" value="TreeGrafter"/>
</dbReference>